<accession>A0A939FWI6</accession>
<keyword evidence="3" id="KW-1133">Transmembrane helix</keyword>
<sequence length="389" mass="43715">MSSLTTFQDTRHQTPAHRTKTRRRVTIGQMIFLVIAVIPITWSILYYGLIASNRYLSESRFLVRSAKTQNVSGLSSILQTFGISNASDDSYAVQSYILSRDALHDLMKTLPMETFLNREGVDPISTCYKPWSSHDFETLYQCYLDRVDATREETTGISVLAVQLYRPEDSKLVADRLLELGEQLANRMNKRAENDAVASAKAFLQQAEARVVEANQNLTAFRNQQNFLDVKGQATPAATVMTALASEIAKTRAEIDQQTRLSPSGPRIESLKTKVKVLEDQMKIEQSKLTGGKDALSNQISGYEDLMLRKTIADQTLEIASKAIDQARLDAKRQRIYIETIVKPNLADDSTRPKRLRMIVSVIVVSLMLFAVVWMVVVGGREHLNHNAE</sequence>
<dbReference type="AlphaFoldDB" id="A0A939FWI6"/>
<dbReference type="RefSeq" id="WP_207256931.1">
    <property type="nucleotide sequence ID" value="NZ_JAFMPP010000004.1"/>
</dbReference>
<protein>
    <recommendedName>
        <fullName evidence="6">Capsular polysaccharide transport system permease protein</fullName>
    </recommendedName>
</protein>
<feature type="region of interest" description="Disordered" evidence="2">
    <location>
        <begin position="1"/>
        <end position="21"/>
    </location>
</feature>
<dbReference type="EMBL" id="JAFMPP010000004">
    <property type="protein sequence ID" value="MBO0662154.1"/>
    <property type="molecule type" value="Genomic_DNA"/>
</dbReference>
<feature type="transmembrane region" description="Helical" evidence="3">
    <location>
        <begin position="358"/>
        <end position="377"/>
    </location>
</feature>
<keyword evidence="1" id="KW-0175">Coiled coil</keyword>
<keyword evidence="3" id="KW-0472">Membrane</keyword>
<evidence type="ECO:0008006" key="6">
    <source>
        <dbReference type="Google" id="ProtNLM"/>
    </source>
</evidence>
<reference evidence="4" key="1">
    <citation type="submission" date="2021-03" db="EMBL/GenBank/DDBJ databases">
        <title>Whole genome sequence of Jiella sp. CQZ9-1.</title>
        <authorList>
            <person name="Tuo L."/>
        </authorList>
    </citation>
    <scope>NUCLEOTIDE SEQUENCE</scope>
    <source>
        <strain evidence="4">CQZ9-1</strain>
    </source>
</reference>
<feature type="transmembrane region" description="Helical" evidence="3">
    <location>
        <begin position="30"/>
        <end position="50"/>
    </location>
</feature>
<proteinExistence type="predicted"/>
<dbReference type="PANTHER" id="PTHR32309">
    <property type="entry name" value="TYROSINE-PROTEIN KINASE"/>
    <property type="match status" value="1"/>
</dbReference>
<organism evidence="4 5">
    <name type="scientific">Jiella flava</name>
    <dbReference type="NCBI Taxonomy" id="2816857"/>
    <lineage>
        <taxon>Bacteria</taxon>
        <taxon>Pseudomonadati</taxon>
        <taxon>Pseudomonadota</taxon>
        <taxon>Alphaproteobacteria</taxon>
        <taxon>Hyphomicrobiales</taxon>
        <taxon>Aurantimonadaceae</taxon>
        <taxon>Jiella</taxon>
    </lineage>
</organism>
<feature type="coiled-coil region" evidence="1">
    <location>
        <begin position="197"/>
        <end position="224"/>
    </location>
</feature>
<dbReference type="GO" id="GO:0005886">
    <property type="term" value="C:plasma membrane"/>
    <property type="evidence" value="ECO:0007669"/>
    <property type="project" value="TreeGrafter"/>
</dbReference>
<evidence type="ECO:0000256" key="3">
    <source>
        <dbReference type="SAM" id="Phobius"/>
    </source>
</evidence>
<evidence type="ECO:0000256" key="1">
    <source>
        <dbReference type="SAM" id="Coils"/>
    </source>
</evidence>
<name>A0A939FWI6_9HYPH</name>
<comment type="caution">
    <text evidence="4">The sequence shown here is derived from an EMBL/GenBank/DDBJ whole genome shotgun (WGS) entry which is preliminary data.</text>
</comment>
<dbReference type="PANTHER" id="PTHR32309:SF13">
    <property type="entry name" value="FERRIC ENTEROBACTIN TRANSPORT PROTEIN FEPE"/>
    <property type="match status" value="1"/>
</dbReference>
<keyword evidence="3" id="KW-0812">Transmembrane</keyword>
<evidence type="ECO:0000313" key="4">
    <source>
        <dbReference type="EMBL" id="MBO0662154.1"/>
    </source>
</evidence>
<dbReference type="InterPro" id="IPR050445">
    <property type="entry name" value="Bact_polysacc_biosynth/exp"/>
</dbReference>
<evidence type="ECO:0000313" key="5">
    <source>
        <dbReference type="Proteomes" id="UP000664122"/>
    </source>
</evidence>
<keyword evidence="5" id="KW-1185">Reference proteome</keyword>
<dbReference type="Proteomes" id="UP000664122">
    <property type="component" value="Unassembled WGS sequence"/>
</dbReference>
<dbReference type="GO" id="GO:0004713">
    <property type="term" value="F:protein tyrosine kinase activity"/>
    <property type="evidence" value="ECO:0007669"/>
    <property type="project" value="TreeGrafter"/>
</dbReference>
<evidence type="ECO:0000256" key="2">
    <source>
        <dbReference type="SAM" id="MobiDB-lite"/>
    </source>
</evidence>
<gene>
    <name evidence="4" type="ORF">J1C48_06175</name>
</gene>